<dbReference type="GO" id="GO:0004806">
    <property type="term" value="F:triacylglycerol lipase activity"/>
    <property type="evidence" value="ECO:0007669"/>
    <property type="project" value="TreeGrafter"/>
</dbReference>
<dbReference type="GO" id="GO:0005737">
    <property type="term" value="C:cytoplasm"/>
    <property type="evidence" value="ECO:0007669"/>
    <property type="project" value="TreeGrafter"/>
</dbReference>
<reference evidence="6" key="1">
    <citation type="submission" date="2017-02" db="UniProtKB">
        <authorList>
            <consortium name="WormBaseParasite"/>
        </authorList>
    </citation>
    <scope>IDENTIFICATION</scope>
</reference>
<evidence type="ECO:0000256" key="2">
    <source>
        <dbReference type="PROSITE-ProRule" id="PRU01161"/>
    </source>
</evidence>
<accession>A0A0R3TQ94</accession>
<dbReference type="PANTHER" id="PTHR12406:SF41">
    <property type="entry name" value="BRUMMER, ISOFORM B-RELATED"/>
    <property type="match status" value="1"/>
</dbReference>
<name>A0A0R3TQ94_RODNA</name>
<keyword evidence="5" id="KW-1185">Reference proteome</keyword>
<dbReference type="Proteomes" id="UP000278807">
    <property type="component" value="Unassembled WGS sequence"/>
</dbReference>
<dbReference type="Gene3D" id="3.40.1090.10">
    <property type="entry name" value="Cytosolic phospholipase A2 catalytic domain"/>
    <property type="match status" value="2"/>
</dbReference>
<dbReference type="GO" id="GO:0005811">
    <property type="term" value="C:lipid droplet"/>
    <property type="evidence" value="ECO:0007669"/>
    <property type="project" value="TreeGrafter"/>
</dbReference>
<feature type="short sequence motif" description="GXSXG" evidence="2">
    <location>
        <begin position="55"/>
        <end position="59"/>
    </location>
</feature>
<dbReference type="GO" id="GO:0055088">
    <property type="term" value="P:lipid homeostasis"/>
    <property type="evidence" value="ECO:0007669"/>
    <property type="project" value="TreeGrafter"/>
</dbReference>
<reference evidence="4 5" key="2">
    <citation type="submission" date="2018-11" db="EMBL/GenBank/DDBJ databases">
        <authorList>
            <consortium name="Pathogen Informatics"/>
        </authorList>
    </citation>
    <scope>NUCLEOTIDE SEQUENCE [LARGE SCALE GENOMIC DNA]</scope>
</reference>
<dbReference type="STRING" id="102285.A0A0R3TQ94"/>
<evidence type="ECO:0000313" key="5">
    <source>
        <dbReference type="Proteomes" id="UP000278807"/>
    </source>
</evidence>
<dbReference type="OrthoDB" id="197155at2759"/>
<dbReference type="InterPro" id="IPR002641">
    <property type="entry name" value="PNPLA_dom"/>
</dbReference>
<feature type="domain" description="PNPLA" evidence="3">
    <location>
        <begin position="21"/>
        <end position="189"/>
    </location>
</feature>
<dbReference type="AlphaFoldDB" id="A0A0R3TQ94"/>
<dbReference type="WBParaSite" id="HNAJ_0000970401-mRNA-1">
    <property type="protein sequence ID" value="HNAJ_0000970401-mRNA-1"/>
    <property type="gene ID" value="HNAJ_0000970401"/>
</dbReference>
<dbReference type="SUPFAM" id="SSF52151">
    <property type="entry name" value="FabD/lysophospholipase-like"/>
    <property type="match status" value="1"/>
</dbReference>
<dbReference type="PROSITE" id="PS51635">
    <property type="entry name" value="PNPLA"/>
    <property type="match status" value="1"/>
</dbReference>
<feature type="active site" description="Proton acceptor" evidence="2">
    <location>
        <position position="176"/>
    </location>
</feature>
<evidence type="ECO:0000313" key="4">
    <source>
        <dbReference type="EMBL" id="VDO06332.1"/>
    </source>
</evidence>
<evidence type="ECO:0000256" key="1">
    <source>
        <dbReference type="ARBA" id="ARBA00023098"/>
    </source>
</evidence>
<dbReference type="InterPro" id="IPR033562">
    <property type="entry name" value="PLPL"/>
</dbReference>
<keyword evidence="1 2" id="KW-0443">Lipid metabolism</keyword>
<evidence type="ECO:0000313" key="6">
    <source>
        <dbReference type="WBParaSite" id="HNAJ_0000970401-mRNA-1"/>
    </source>
</evidence>
<protein>
    <submittedName>
        <fullName evidence="6">PNPLA domain-containing protein</fullName>
    </submittedName>
</protein>
<dbReference type="Pfam" id="PF01734">
    <property type="entry name" value="Patatin"/>
    <property type="match status" value="1"/>
</dbReference>
<sequence>MSERVLLGRLPGERSSSEYNLSFAGCGFLSVYYIGVISCIKRFAPHLYDNQTVSGASAGALAGAFLICDVDQFSVAECLMDVINRSREYCLGVFDPRFHIMQYLKECMDRLLPPDAHIRCSGRLFISMTHKKSAENRVVGHFKTREDLIRAILCSSFIPVFGGFNAPEYKGDYFIDGCFSDNLPNKNQHTITISPFCGDADICPRDDIWEPSERATVAGHIYLSQTSLILNWTNLKRAINIVVPMCSEDLCELACNGFDDTLRFLLIRGIIACPIHRAPCLNNNHHRTGELESLPMRKEMTRITSTKLSKRLKSLSLSPIPEAVSSPMIKGGSRNLLCELTNPTNKSFYHTTFGSRSLAVPECDSCRIAMLDSYSSQLPTYLYDIISSKDYGNSPTNRHEQKAEASLWWPFPRISMKILPECVCPSSLTHHLLTQVLSLLTASVSLQVSAVQSMISTFVEFIRSLPNSSTSTLQPIVNLLTSFKETLVTLVVKGTVRSEKLATILRFNEGLNTTFNCLIGMIRSNLLAFVP</sequence>
<dbReference type="InterPro" id="IPR016035">
    <property type="entry name" value="Acyl_Trfase/lysoPLipase"/>
</dbReference>
<dbReference type="EMBL" id="UZAE01012715">
    <property type="protein sequence ID" value="VDO06332.1"/>
    <property type="molecule type" value="Genomic_DNA"/>
</dbReference>
<keyword evidence="2" id="KW-0442">Lipid degradation</keyword>
<dbReference type="GO" id="GO:0016020">
    <property type="term" value="C:membrane"/>
    <property type="evidence" value="ECO:0007669"/>
    <property type="project" value="TreeGrafter"/>
</dbReference>
<organism evidence="6">
    <name type="scientific">Rodentolepis nana</name>
    <name type="common">Dwarf tapeworm</name>
    <name type="synonym">Hymenolepis nana</name>
    <dbReference type="NCBI Taxonomy" id="102285"/>
    <lineage>
        <taxon>Eukaryota</taxon>
        <taxon>Metazoa</taxon>
        <taxon>Spiralia</taxon>
        <taxon>Lophotrochozoa</taxon>
        <taxon>Platyhelminthes</taxon>
        <taxon>Cestoda</taxon>
        <taxon>Eucestoda</taxon>
        <taxon>Cyclophyllidea</taxon>
        <taxon>Hymenolepididae</taxon>
        <taxon>Rodentolepis</taxon>
    </lineage>
</organism>
<gene>
    <name evidence="4" type="ORF">HNAJ_LOCUS9699</name>
</gene>
<dbReference type="GO" id="GO:0019433">
    <property type="term" value="P:triglyceride catabolic process"/>
    <property type="evidence" value="ECO:0007669"/>
    <property type="project" value="TreeGrafter"/>
</dbReference>
<feature type="active site" description="Nucleophile" evidence="2">
    <location>
        <position position="57"/>
    </location>
</feature>
<proteinExistence type="predicted"/>
<dbReference type="PANTHER" id="PTHR12406">
    <property type="entry name" value="CALCIUM-INDEPENDENT PHOSPHOLIPASE A2 IPLA2 -RELATED"/>
    <property type="match status" value="1"/>
</dbReference>
<evidence type="ECO:0000259" key="3">
    <source>
        <dbReference type="PROSITE" id="PS51635"/>
    </source>
</evidence>
<keyword evidence="2" id="KW-0378">Hydrolase</keyword>
<comment type="caution">
    <text evidence="2">Lacks conserved residue(s) required for the propagation of feature annotation.</text>
</comment>